<dbReference type="InterPro" id="IPR021928">
    <property type="entry name" value="DUF3541"/>
</dbReference>
<evidence type="ECO:0000313" key="1">
    <source>
        <dbReference type="EMBL" id="GAM74678.1"/>
    </source>
</evidence>
<protein>
    <recommendedName>
        <fullName evidence="3">DUF3541 domain-containing protein</fullName>
    </recommendedName>
</protein>
<dbReference type="Proteomes" id="UP000031666">
    <property type="component" value="Unassembled WGS sequence"/>
</dbReference>
<accession>A0A0B8QHJ7</accession>
<proteinExistence type="predicted"/>
<dbReference type="Pfam" id="PF12060">
    <property type="entry name" value="DUF3541"/>
    <property type="match status" value="1"/>
</dbReference>
<reference evidence="1 2" key="1">
    <citation type="submission" date="2015-01" db="EMBL/GenBank/DDBJ databases">
        <title>Vibrio sp. C94 JCM 19241 whole genome shotgun sequence.</title>
        <authorList>
            <person name="Sawabe T."/>
            <person name="Meirelles P."/>
            <person name="Feng G."/>
            <person name="Sayaka M."/>
            <person name="Hattori M."/>
            <person name="Ohkuma M."/>
        </authorList>
    </citation>
    <scope>NUCLEOTIDE SEQUENCE [LARGE SCALE GENOMIC DNA]</scope>
    <source>
        <strain evidence="2">JCM 19241</strain>
    </source>
</reference>
<gene>
    <name evidence="1" type="ORF">JCM19241_1021</name>
</gene>
<organism evidence="1 2">
    <name type="scientific">Vibrio ishigakensis</name>
    <dbReference type="NCBI Taxonomy" id="1481914"/>
    <lineage>
        <taxon>Bacteria</taxon>
        <taxon>Pseudomonadati</taxon>
        <taxon>Pseudomonadota</taxon>
        <taxon>Gammaproteobacteria</taxon>
        <taxon>Vibrionales</taxon>
        <taxon>Vibrionaceae</taxon>
        <taxon>Vibrio</taxon>
    </lineage>
</organism>
<evidence type="ECO:0008006" key="3">
    <source>
        <dbReference type="Google" id="ProtNLM"/>
    </source>
</evidence>
<name>A0A0B8QHJ7_9VIBR</name>
<sequence length="360" mass="41383">MALLPVAAASITPAFAETVDNQVNLDALPSYKQDADLIKHTFETQLYTLPAFKMGHYGLRMYRQTQDSKYQAAVWADMARVASRLNEFATEVHTPEQIKAYSDARMANYDKHKDERSLLRYNETIDQKEYPYLGIDLLGSMARANEYGLKHREDEKLRQIIRRYDFKEFATDKGLIRAWAAQLANQVYWLKQLGEQDVVADFTQAFRETYPDSEDKKLSDQQFMNKVYGMTHIIFAAAEYYQHSVNEADFQWIYDYYRKNVDMILERSKEDVLAEVGINFLLAGLDDAPVVEKMRKAIQQSINRDAGMVPAVDGTTDLKDGEHRNVLAIMLLDWKGVNAVPTIQGEPKMFSNLPYGLVPQ</sequence>
<dbReference type="EMBL" id="BBSC01000003">
    <property type="protein sequence ID" value="GAM74678.1"/>
    <property type="molecule type" value="Genomic_DNA"/>
</dbReference>
<evidence type="ECO:0000313" key="2">
    <source>
        <dbReference type="Proteomes" id="UP000031666"/>
    </source>
</evidence>
<reference evidence="1 2" key="2">
    <citation type="submission" date="2015-01" db="EMBL/GenBank/DDBJ databases">
        <authorList>
            <consortium name="NBRP consortium"/>
            <person name="Sawabe T."/>
            <person name="Meirelles P."/>
            <person name="Feng G."/>
            <person name="Sayaka M."/>
            <person name="Hattori M."/>
            <person name="Ohkuma M."/>
        </authorList>
    </citation>
    <scope>NUCLEOTIDE SEQUENCE [LARGE SCALE GENOMIC DNA]</scope>
    <source>
        <strain evidence="2">JCM 19241</strain>
    </source>
</reference>
<comment type="caution">
    <text evidence="1">The sequence shown here is derived from an EMBL/GenBank/DDBJ whole genome shotgun (WGS) entry which is preliminary data.</text>
</comment>
<dbReference type="AlphaFoldDB" id="A0A0B8QHJ7"/>